<dbReference type="AlphaFoldDB" id="A0AAP0I2H6"/>
<keyword evidence="3" id="KW-1185">Reference proteome</keyword>
<feature type="compositionally biased region" description="Basic and acidic residues" evidence="1">
    <location>
        <begin position="1"/>
        <end position="10"/>
    </location>
</feature>
<dbReference type="Proteomes" id="UP001420932">
    <property type="component" value="Unassembled WGS sequence"/>
</dbReference>
<sequence length="54" mass="5428">MAERGGDRRASGSGEGELEAAVTVSQMRRGGRAAQRCGPTAAAAASQRLVQIAG</sequence>
<protein>
    <submittedName>
        <fullName evidence="2">Uncharacterized protein</fullName>
    </submittedName>
</protein>
<organism evidence="2 3">
    <name type="scientific">Stephania yunnanensis</name>
    <dbReference type="NCBI Taxonomy" id="152371"/>
    <lineage>
        <taxon>Eukaryota</taxon>
        <taxon>Viridiplantae</taxon>
        <taxon>Streptophyta</taxon>
        <taxon>Embryophyta</taxon>
        <taxon>Tracheophyta</taxon>
        <taxon>Spermatophyta</taxon>
        <taxon>Magnoliopsida</taxon>
        <taxon>Ranunculales</taxon>
        <taxon>Menispermaceae</taxon>
        <taxon>Menispermoideae</taxon>
        <taxon>Cissampelideae</taxon>
        <taxon>Stephania</taxon>
    </lineage>
</organism>
<comment type="caution">
    <text evidence="2">The sequence shown here is derived from an EMBL/GenBank/DDBJ whole genome shotgun (WGS) entry which is preliminary data.</text>
</comment>
<evidence type="ECO:0000313" key="3">
    <source>
        <dbReference type="Proteomes" id="UP001420932"/>
    </source>
</evidence>
<proteinExistence type="predicted"/>
<feature type="region of interest" description="Disordered" evidence="1">
    <location>
        <begin position="1"/>
        <end position="35"/>
    </location>
</feature>
<name>A0AAP0I2H6_9MAGN</name>
<evidence type="ECO:0000313" key="2">
    <source>
        <dbReference type="EMBL" id="KAK9107787.1"/>
    </source>
</evidence>
<evidence type="ECO:0000256" key="1">
    <source>
        <dbReference type="SAM" id="MobiDB-lite"/>
    </source>
</evidence>
<gene>
    <name evidence="2" type="ORF">Syun_023798</name>
</gene>
<reference evidence="2 3" key="1">
    <citation type="submission" date="2024-01" db="EMBL/GenBank/DDBJ databases">
        <title>Genome assemblies of Stephania.</title>
        <authorList>
            <person name="Yang L."/>
        </authorList>
    </citation>
    <scope>NUCLEOTIDE SEQUENCE [LARGE SCALE GENOMIC DNA]</scope>
    <source>
        <strain evidence="2">YNDBR</strain>
        <tissue evidence="2">Leaf</tissue>
    </source>
</reference>
<accession>A0AAP0I2H6</accession>
<dbReference type="EMBL" id="JBBNAF010000010">
    <property type="protein sequence ID" value="KAK9107787.1"/>
    <property type="molecule type" value="Genomic_DNA"/>
</dbReference>